<accession>A0ABD0UA08</accession>
<evidence type="ECO:0000313" key="4">
    <source>
        <dbReference type="EMBL" id="KAL0907241.1"/>
    </source>
</evidence>
<dbReference type="InterPro" id="IPR003864">
    <property type="entry name" value="CSC1/OSCA1-like_7TM"/>
</dbReference>
<reference evidence="4 5" key="1">
    <citation type="journal article" date="2024" name="Plant Biotechnol. J.">
        <title>Dendrobium thyrsiflorum genome and its molecular insights into genes involved in important horticultural traits.</title>
        <authorList>
            <person name="Chen B."/>
            <person name="Wang J.Y."/>
            <person name="Zheng P.J."/>
            <person name="Li K.L."/>
            <person name="Liang Y.M."/>
            <person name="Chen X.F."/>
            <person name="Zhang C."/>
            <person name="Zhao X."/>
            <person name="He X."/>
            <person name="Zhang G.Q."/>
            <person name="Liu Z.J."/>
            <person name="Xu Q."/>
        </authorList>
    </citation>
    <scope>NUCLEOTIDE SEQUENCE [LARGE SCALE GENOMIC DNA]</scope>
    <source>
        <strain evidence="4">GZMU011</strain>
    </source>
</reference>
<dbReference type="Pfam" id="PF02714">
    <property type="entry name" value="RSN1_7TM"/>
    <property type="match status" value="1"/>
</dbReference>
<gene>
    <name evidence="4" type="ORF">M5K25_025798</name>
</gene>
<dbReference type="EMBL" id="JANQDX010000018">
    <property type="protein sequence ID" value="KAL0907241.1"/>
    <property type="molecule type" value="Genomic_DNA"/>
</dbReference>
<feature type="domain" description="CSC1/OSCA1-like 7TM region" evidence="3">
    <location>
        <begin position="123"/>
        <end position="268"/>
    </location>
</feature>
<dbReference type="InterPro" id="IPR045122">
    <property type="entry name" value="Csc1-like"/>
</dbReference>
<feature type="region of interest" description="Disordered" evidence="1">
    <location>
        <begin position="331"/>
        <end position="366"/>
    </location>
</feature>
<feature type="transmembrane region" description="Helical" evidence="2">
    <location>
        <begin position="128"/>
        <end position="147"/>
    </location>
</feature>
<protein>
    <recommendedName>
        <fullName evidence="3">CSC1/OSCA1-like 7TM region domain-containing protein</fullName>
    </recommendedName>
</protein>
<keyword evidence="2" id="KW-0472">Membrane</keyword>
<feature type="transmembrane region" description="Helical" evidence="2">
    <location>
        <begin position="195"/>
        <end position="227"/>
    </location>
</feature>
<dbReference type="PANTHER" id="PTHR13018:SF117">
    <property type="entry name" value="CSC1-LIKE PROTEIN RXW8"/>
    <property type="match status" value="1"/>
</dbReference>
<name>A0ABD0UA08_DENTH</name>
<comment type="caution">
    <text evidence="4">The sequence shown here is derived from an EMBL/GenBank/DDBJ whole genome shotgun (WGS) entry which is preliminary data.</text>
</comment>
<keyword evidence="2" id="KW-1133">Transmembrane helix</keyword>
<keyword evidence="5" id="KW-1185">Reference proteome</keyword>
<evidence type="ECO:0000313" key="5">
    <source>
        <dbReference type="Proteomes" id="UP001552299"/>
    </source>
</evidence>
<keyword evidence="2" id="KW-0812">Transmembrane</keyword>
<proteinExistence type="predicted"/>
<dbReference type="Proteomes" id="UP001552299">
    <property type="component" value="Unassembled WGS sequence"/>
</dbReference>
<feature type="compositionally biased region" description="Acidic residues" evidence="1">
    <location>
        <begin position="344"/>
        <end position="354"/>
    </location>
</feature>
<evidence type="ECO:0000256" key="2">
    <source>
        <dbReference type="SAM" id="Phobius"/>
    </source>
</evidence>
<evidence type="ECO:0000259" key="3">
    <source>
        <dbReference type="Pfam" id="PF02714"/>
    </source>
</evidence>
<organism evidence="4 5">
    <name type="scientific">Dendrobium thyrsiflorum</name>
    <name type="common">Pinecone-like raceme dendrobium</name>
    <name type="synonym">Orchid</name>
    <dbReference type="NCBI Taxonomy" id="117978"/>
    <lineage>
        <taxon>Eukaryota</taxon>
        <taxon>Viridiplantae</taxon>
        <taxon>Streptophyta</taxon>
        <taxon>Embryophyta</taxon>
        <taxon>Tracheophyta</taxon>
        <taxon>Spermatophyta</taxon>
        <taxon>Magnoliopsida</taxon>
        <taxon>Liliopsida</taxon>
        <taxon>Asparagales</taxon>
        <taxon>Orchidaceae</taxon>
        <taxon>Epidendroideae</taxon>
        <taxon>Malaxideae</taxon>
        <taxon>Dendrobiinae</taxon>
        <taxon>Dendrobium</taxon>
    </lineage>
</organism>
<sequence length="366" mass="40680">MVGDAMMSPIKIPWFHSLGPLWSLVYLVRGGSRPNQTKGSLSAAMGCVVQGYLVNLGVIGELTGSSHDRNLVVSFGYKPPGSESPGHNRLPAVPFGRKTAGFCMNIKASTMADKLITVELSQGLTMKLLHFMLTAMVATFFITYVLTSGWTSLCAELVQCFPLTYNLLQKYVFRKKLDDPSMVPTFPYHTEVPRVLLFGLLGFTCSILAPLILPFLMVYFLLGYLIYRNQMLNVYRTKYESGGQLWPVVHNSTIFSLVLAQIIALGVFGIKKSTVASGLIVPLVIFTLLFHEYCRKRFLPIFKNFSAQALVEMDREDEMSGKMEEIHRLLQSAYCQPTPKDKDKDEEEDEDDAVDGGGAENSASVI</sequence>
<evidence type="ECO:0000256" key="1">
    <source>
        <dbReference type="SAM" id="MobiDB-lite"/>
    </source>
</evidence>
<feature type="transmembrane region" description="Helical" evidence="2">
    <location>
        <begin position="276"/>
        <end position="294"/>
    </location>
</feature>
<dbReference type="AlphaFoldDB" id="A0ABD0UA08"/>
<dbReference type="PANTHER" id="PTHR13018">
    <property type="entry name" value="PROBABLE MEMBRANE PROTEIN DUF221-RELATED"/>
    <property type="match status" value="1"/>
</dbReference>
<feature type="transmembrane region" description="Helical" evidence="2">
    <location>
        <begin position="248"/>
        <end position="270"/>
    </location>
</feature>